<evidence type="ECO:0000313" key="5">
    <source>
        <dbReference type="Proteomes" id="UP000185728"/>
    </source>
</evidence>
<proteinExistence type="predicted"/>
<accession>A0ABY1L1G4</accession>
<evidence type="ECO:0000256" key="1">
    <source>
        <dbReference type="ARBA" id="ARBA00023002"/>
    </source>
</evidence>
<dbReference type="RefSeq" id="WP_076457014.1">
    <property type="nucleotide sequence ID" value="NZ_FTOB01000010.1"/>
</dbReference>
<dbReference type="PANTHER" id="PTHR43818:SF11">
    <property type="entry name" value="BCDNA.GH03377"/>
    <property type="match status" value="1"/>
</dbReference>
<keyword evidence="5" id="KW-1185">Reference proteome</keyword>
<reference evidence="4 5" key="1">
    <citation type="submission" date="2017-01" db="EMBL/GenBank/DDBJ databases">
        <authorList>
            <person name="Varghese N."/>
            <person name="Submissions S."/>
        </authorList>
    </citation>
    <scope>NUCLEOTIDE SEQUENCE [LARGE SCALE GENOMIC DNA]</scope>
    <source>
        <strain evidence="4 5">DSM 2061</strain>
    </source>
</reference>
<dbReference type="Pfam" id="PF01408">
    <property type="entry name" value="GFO_IDH_MocA"/>
    <property type="match status" value="1"/>
</dbReference>
<name>A0ABY1L1G4_9FLAO</name>
<dbReference type="InterPro" id="IPR000683">
    <property type="entry name" value="Gfo/Idh/MocA-like_OxRdtase_N"/>
</dbReference>
<evidence type="ECO:0000259" key="3">
    <source>
        <dbReference type="Pfam" id="PF16490"/>
    </source>
</evidence>
<protein>
    <submittedName>
        <fullName evidence="4">Oxidoreductase family, NAD-binding Rossmann fold</fullName>
    </submittedName>
</protein>
<dbReference type="SUPFAM" id="SSF51735">
    <property type="entry name" value="NAD(P)-binding Rossmann-fold domains"/>
    <property type="match status" value="1"/>
</dbReference>
<feature type="domain" description="Putative oxidoreductase C-terminal" evidence="3">
    <location>
        <begin position="181"/>
        <end position="457"/>
    </location>
</feature>
<dbReference type="PANTHER" id="PTHR43818">
    <property type="entry name" value="BCDNA.GH03377"/>
    <property type="match status" value="1"/>
</dbReference>
<dbReference type="InterPro" id="IPR032459">
    <property type="entry name" value="Oxidoreduct_C"/>
</dbReference>
<comment type="caution">
    <text evidence="4">The sequence shown here is derived from an EMBL/GenBank/DDBJ whole genome shotgun (WGS) entry which is preliminary data.</text>
</comment>
<keyword evidence="1" id="KW-0560">Oxidoreductase</keyword>
<dbReference type="Pfam" id="PF16490">
    <property type="entry name" value="Oxidoreduct_C"/>
    <property type="match status" value="1"/>
</dbReference>
<dbReference type="EMBL" id="FTOB01000010">
    <property type="protein sequence ID" value="SIT09910.1"/>
    <property type="molecule type" value="Genomic_DNA"/>
</dbReference>
<dbReference type="Proteomes" id="UP000185728">
    <property type="component" value="Unassembled WGS sequence"/>
</dbReference>
<sequence length="459" mass="51973">MKNKIAFLLLLLSIACGEKKTDTKMVEAKTGNKVKLMTLDPGHFHAALVQKKMYPQVDSTIYLFAPDGPEVKDFLNKINSYNSREESPTAWKVEKYLGDDYLEKMIADKPGNVMIVAGKNSKKIDYVLEAVKAGLNVYADKPLVINPEGFKKLQQAFDIAEKNGVLIYDIMTERFESTTLMQKTFSALPDVFGELVDGTPEEPAISKESVHHFFKYVSGQPLVRPAWFFDVNEEGEGIVDVTTHLVDLVQWEAFPNQIIDTNNIEMVKAKRWPTVLTTDEFQKVTGLDGYPEYLKKDLKDDKLNVFCNGEMVYKINGKHAKVSVIWNYQAPEGTGDTHYSIMRGTKSDLVIKQGKEEGYKPTLYVVPHQTDGFEEVLNKAIADKISKQFQGTAMEKMGDGSYKVNIPDTFKIGHEAHFGQVTENYLKYMEAGELPQWEVPNMISKYYTTTKAYELAKKN</sequence>
<organism evidence="4 5">
    <name type="scientific">Zobellia uliginosa</name>
    <dbReference type="NCBI Taxonomy" id="143224"/>
    <lineage>
        <taxon>Bacteria</taxon>
        <taxon>Pseudomonadati</taxon>
        <taxon>Bacteroidota</taxon>
        <taxon>Flavobacteriia</taxon>
        <taxon>Flavobacteriales</taxon>
        <taxon>Flavobacteriaceae</taxon>
        <taxon>Zobellia</taxon>
    </lineage>
</organism>
<evidence type="ECO:0000259" key="2">
    <source>
        <dbReference type="Pfam" id="PF01408"/>
    </source>
</evidence>
<dbReference type="InterPro" id="IPR050463">
    <property type="entry name" value="Gfo/Idh/MocA_oxidrdct_glycsds"/>
</dbReference>
<dbReference type="PROSITE" id="PS51257">
    <property type="entry name" value="PROKAR_LIPOPROTEIN"/>
    <property type="match status" value="1"/>
</dbReference>
<dbReference type="InterPro" id="IPR036291">
    <property type="entry name" value="NAD(P)-bd_dom_sf"/>
</dbReference>
<dbReference type="Gene3D" id="3.40.50.720">
    <property type="entry name" value="NAD(P)-binding Rossmann-like Domain"/>
    <property type="match status" value="1"/>
</dbReference>
<feature type="domain" description="Gfo/Idh/MocA-like oxidoreductase N-terminal" evidence="2">
    <location>
        <begin position="88"/>
        <end position="158"/>
    </location>
</feature>
<gene>
    <name evidence="4" type="ORF">SAMN05421766_11015</name>
</gene>
<evidence type="ECO:0000313" key="4">
    <source>
        <dbReference type="EMBL" id="SIT09910.1"/>
    </source>
</evidence>